<comment type="caution">
    <text evidence="2">The sequence shown here is derived from an EMBL/GenBank/DDBJ whole genome shotgun (WGS) entry which is preliminary data.</text>
</comment>
<evidence type="ECO:0000313" key="2">
    <source>
        <dbReference type="EMBL" id="MBV7380387.1"/>
    </source>
</evidence>
<protein>
    <recommendedName>
        <fullName evidence="4">Peptidase propeptide and YPEB domain-containing protein</fullName>
    </recommendedName>
</protein>
<evidence type="ECO:0008006" key="4">
    <source>
        <dbReference type="Google" id="ProtNLM"/>
    </source>
</evidence>
<keyword evidence="1" id="KW-0732">Signal</keyword>
<dbReference type="EMBL" id="JAHUZE010000004">
    <property type="protein sequence ID" value="MBV7380387.1"/>
    <property type="molecule type" value="Genomic_DNA"/>
</dbReference>
<name>A0ABS6T7U8_9RHOB</name>
<dbReference type="Proteomes" id="UP000756530">
    <property type="component" value="Unassembled WGS sequence"/>
</dbReference>
<organism evidence="2 3">
    <name type="scientific">Maritimibacter dapengensis</name>
    <dbReference type="NCBI Taxonomy" id="2836868"/>
    <lineage>
        <taxon>Bacteria</taxon>
        <taxon>Pseudomonadati</taxon>
        <taxon>Pseudomonadota</taxon>
        <taxon>Alphaproteobacteria</taxon>
        <taxon>Rhodobacterales</taxon>
        <taxon>Roseobacteraceae</taxon>
        <taxon>Maritimibacter</taxon>
    </lineage>
</organism>
<feature type="chain" id="PRO_5046472232" description="Peptidase propeptide and YPEB domain-containing protein" evidence="1">
    <location>
        <begin position="21"/>
        <end position="214"/>
    </location>
</feature>
<gene>
    <name evidence="2" type="ORF">KJP28_15785</name>
</gene>
<sequence>MYRSLIVWIVATCATLPAVAACEDEIRAMYDIGGLFDPAELSPQEHRVVWIAPDGTETPANIARWENANRVVSENGGMFLLSYDGGYFQGPGWDGPWQDMGYPASGDAIEIGRAMNDVVRTNLADMACDGEVEIDGRVARKYSYRYRVETAGGASWWESDYVLFVDTETGNRLRTEERGLIESWAETATPKAETRVTTITQHPGYVVPNAPDAD</sequence>
<dbReference type="PROSITE" id="PS51257">
    <property type="entry name" value="PROKAR_LIPOPROTEIN"/>
    <property type="match status" value="1"/>
</dbReference>
<accession>A0ABS6T7U8</accession>
<evidence type="ECO:0000256" key="1">
    <source>
        <dbReference type="SAM" id="SignalP"/>
    </source>
</evidence>
<dbReference type="RefSeq" id="WP_218393595.1">
    <property type="nucleotide sequence ID" value="NZ_JAHUZE010000004.1"/>
</dbReference>
<proteinExistence type="predicted"/>
<feature type="signal peptide" evidence="1">
    <location>
        <begin position="1"/>
        <end position="20"/>
    </location>
</feature>
<keyword evidence="3" id="KW-1185">Reference proteome</keyword>
<evidence type="ECO:0000313" key="3">
    <source>
        <dbReference type="Proteomes" id="UP000756530"/>
    </source>
</evidence>
<reference evidence="2 3" key="1">
    <citation type="submission" date="2021-05" db="EMBL/GenBank/DDBJ databases">
        <title>Culturable bacteria isolated from Daya Bay.</title>
        <authorList>
            <person name="Zheng W."/>
            <person name="Yu S."/>
            <person name="Huang Y."/>
        </authorList>
    </citation>
    <scope>NUCLEOTIDE SEQUENCE [LARGE SCALE GENOMIC DNA]</scope>
    <source>
        <strain evidence="2 3">DP4N28-5</strain>
    </source>
</reference>